<name>A0A7X5Y7S4_9SPHN</name>
<dbReference type="CDD" id="cd04301">
    <property type="entry name" value="NAT_SF"/>
    <property type="match status" value="1"/>
</dbReference>
<proteinExistence type="predicted"/>
<dbReference type="InterPro" id="IPR000182">
    <property type="entry name" value="GNAT_dom"/>
</dbReference>
<dbReference type="RefSeq" id="WP_342448530.1">
    <property type="nucleotide sequence ID" value="NZ_JAATJC010000001.1"/>
</dbReference>
<keyword evidence="1 4" id="KW-0808">Transferase</keyword>
<dbReference type="SUPFAM" id="SSF55729">
    <property type="entry name" value="Acyl-CoA N-acyltransferases (Nat)"/>
    <property type="match status" value="1"/>
</dbReference>
<accession>A0A7X5Y7S4</accession>
<dbReference type="AlphaFoldDB" id="A0A7X5Y7S4"/>
<comment type="caution">
    <text evidence="4">The sequence shown here is derived from an EMBL/GenBank/DDBJ whole genome shotgun (WGS) entry which is preliminary data.</text>
</comment>
<keyword evidence="2 4" id="KW-0012">Acyltransferase</keyword>
<organism evidence="4 5">
    <name type="scientific">Sphingomonas kaistensis</name>
    <dbReference type="NCBI Taxonomy" id="298708"/>
    <lineage>
        <taxon>Bacteria</taxon>
        <taxon>Pseudomonadati</taxon>
        <taxon>Pseudomonadota</taxon>
        <taxon>Alphaproteobacteria</taxon>
        <taxon>Sphingomonadales</taxon>
        <taxon>Sphingomonadaceae</taxon>
        <taxon>Sphingomonas</taxon>
    </lineage>
</organism>
<dbReference type="GO" id="GO:0016747">
    <property type="term" value="F:acyltransferase activity, transferring groups other than amino-acyl groups"/>
    <property type="evidence" value="ECO:0007669"/>
    <property type="project" value="InterPro"/>
</dbReference>
<evidence type="ECO:0000313" key="5">
    <source>
        <dbReference type="Proteomes" id="UP000558192"/>
    </source>
</evidence>
<keyword evidence="5" id="KW-1185">Reference proteome</keyword>
<dbReference type="PROSITE" id="PS51186">
    <property type="entry name" value="GNAT"/>
    <property type="match status" value="1"/>
</dbReference>
<evidence type="ECO:0000259" key="3">
    <source>
        <dbReference type="PROSITE" id="PS51186"/>
    </source>
</evidence>
<dbReference type="EMBL" id="JAATJC010000001">
    <property type="protein sequence ID" value="NJC06571.1"/>
    <property type="molecule type" value="Genomic_DNA"/>
</dbReference>
<dbReference type="Pfam" id="PF00583">
    <property type="entry name" value="Acetyltransf_1"/>
    <property type="match status" value="1"/>
</dbReference>
<evidence type="ECO:0000313" key="4">
    <source>
        <dbReference type="EMBL" id="NJC06571.1"/>
    </source>
</evidence>
<evidence type="ECO:0000256" key="2">
    <source>
        <dbReference type="ARBA" id="ARBA00023315"/>
    </source>
</evidence>
<reference evidence="4 5" key="1">
    <citation type="submission" date="2020-03" db="EMBL/GenBank/DDBJ databases">
        <title>Genomic Encyclopedia of Type Strains, Phase IV (KMG-IV): sequencing the most valuable type-strain genomes for metagenomic binning, comparative biology and taxonomic classification.</title>
        <authorList>
            <person name="Goeker M."/>
        </authorList>
    </citation>
    <scope>NUCLEOTIDE SEQUENCE [LARGE SCALE GENOMIC DNA]</scope>
    <source>
        <strain evidence="4 5">DSM 16846</strain>
    </source>
</reference>
<dbReference type="Gene3D" id="3.40.630.30">
    <property type="match status" value="1"/>
</dbReference>
<dbReference type="Proteomes" id="UP000558192">
    <property type="component" value="Unassembled WGS sequence"/>
</dbReference>
<evidence type="ECO:0000256" key="1">
    <source>
        <dbReference type="ARBA" id="ARBA00022679"/>
    </source>
</evidence>
<dbReference type="PANTHER" id="PTHR43877:SF5">
    <property type="entry name" value="BLL8307 PROTEIN"/>
    <property type="match status" value="1"/>
</dbReference>
<feature type="domain" description="N-acetyltransferase" evidence="3">
    <location>
        <begin position="3"/>
        <end position="153"/>
    </location>
</feature>
<protein>
    <submittedName>
        <fullName evidence="4">Putative acetyltransferase</fullName>
        <ecNumber evidence="4">2.3.1.-</ecNumber>
    </submittedName>
</protein>
<dbReference type="PANTHER" id="PTHR43877">
    <property type="entry name" value="AMINOALKYLPHOSPHONATE N-ACETYLTRANSFERASE-RELATED-RELATED"/>
    <property type="match status" value="1"/>
</dbReference>
<gene>
    <name evidence="4" type="ORF">GGQ97_002364</name>
</gene>
<dbReference type="EC" id="2.3.1.-" evidence="4"/>
<sequence length="153" mass="16220">MPITIHQGELGEPDVQALLALHVAAMHAHSPPEACHVLPGSALAHSAITFFTAREEGLLLGFGALKELGDGEGEIKSMRTAPQALGKGVGGAILSAITTEARARNYRRLLLETGRSEDFAAANRLYDRAGFVECGSFGGYPTSDFTRFLALNL</sequence>
<dbReference type="InterPro" id="IPR050832">
    <property type="entry name" value="Bact_Acetyltransf"/>
</dbReference>
<dbReference type="InterPro" id="IPR016181">
    <property type="entry name" value="Acyl_CoA_acyltransferase"/>
</dbReference>